<feature type="transmembrane region" description="Helical" evidence="6">
    <location>
        <begin position="319"/>
        <end position="341"/>
    </location>
</feature>
<feature type="transmembrane region" description="Helical" evidence="6">
    <location>
        <begin position="172"/>
        <end position="192"/>
    </location>
</feature>
<evidence type="ECO:0000256" key="5">
    <source>
        <dbReference type="SAM" id="MobiDB-lite"/>
    </source>
</evidence>
<evidence type="ECO:0000256" key="4">
    <source>
        <dbReference type="ARBA" id="ARBA00023136"/>
    </source>
</evidence>
<dbReference type="InterPro" id="IPR004695">
    <property type="entry name" value="SLAC1/Mae1/Ssu1/TehA"/>
</dbReference>
<evidence type="ECO:0000256" key="1">
    <source>
        <dbReference type="ARBA" id="ARBA00004141"/>
    </source>
</evidence>
<dbReference type="CDD" id="cd09317">
    <property type="entry name" value="TDT_Mae1_like"/>
    <property type="match status" value="1"/>
</dbReference>
<feature type="transmembrane region" description="Helical" evidence="6">
    <location>
        <begin position="109"/>
        <end position="135"/>
    </location>
</feature>
<keyword evidence="3 6" id="KW-1133">Transmembrane helix</keyword>
<dbReference type="Pfam" id="PF03595">
    <property type="entry name" value="SLAC1"/>
    <property type="match status" value="1"/>
</dbReference>
<dbReference type="InterPro" id="IPR038665">
    <property type="entry name" value="Voltage-dep_anion_channel_sf"/>
</dbReference>
<evidence type="ECO:0008006" key="9">
    <source>
        <dbReference type="Google" id="ProtNLM"/>
    </source>
</evidence>
<dbReference type="InterPro" id="IPR030185">
    <property type="entry name" value="Mae1"/>
</dbReference>
<feature type="transmembrane region" description="Helical" evidence="6">
    <location>
        <begin position="67"/>
        <end position="88"/>
    </location>
</feature>
<feature type="transmembrane region" description="Helical" evidence="6">
    <location>
        <begin position="281"/>
        <end position="312"/>
    </location>
</feature>
<reference evidence="7 8" key="1">
    <citation type="journal article" date="2016" name="Sci. Rep.">
        <title>Peltaster fructicola genome reveals evolution from an invasive phytopathogen to an ectophytic parasite.</title>
        <authorList>
            <person name="Xu C."/>
            <person name="Chen H."/>
            <person name="Gleason M.L."/>
            <person name="Xu J.R."/>
            <person name="Liu H."/>
            <person name="Zhang R."/>
            <person name="Sun G."/>
        </authorList>
    </citation>
    <scope>NUCLEOTIDE SEQUENCE [LARGE SCALE GENOMIC DNA]</scope>
    <source>
        <strain evidence="7 8">LNHT1506</strain>
    </source>
</reference>
<comment type="subcellular location">
    <subcellularLocation>
        <location evidence="1">Membrane</location>
        <topology evidence="1">Multi-pass membrane protein</topology>
    </subcellularLocation>
</comment>
<feature type="transmembrane region" description="Helical" evidence="6">
    <location>
        <begin position="141"/>
        <end position="160"/>
    </location>
</feature>
<dbReference type="PANTHER" id="PTHR31162:SF0">
    <property type="entry name" value="MALIC ACID TRANSPORT PROTEIN"/>
    <property type="match status" value="1"/>
</dbReference>
<feature type="transmembrane region" description="Helical" evidence="6">
    <location>
        <begin position="347"/>
        <end position="373"/>
    </location>
</feature>
<evidence type="ECO:0000313" key="8">
    <source>
        <dbReference type="Proteomes" id="UP000503462"/>
    </source>
</evidence>
<dbReference type="PANTHER" id="PTHR31162">
    <property type="entry name" value="MALIC ACID TRANSPORT PROTEIN-RELATED"/>
    <property type="match status" value="1"/>
</dbReference>
<feature type="region of interest" description="Disordered" evidence="5">
    <location>
        <begin position="1"/>
        <end position="22"/>
    </location>
</feature>
<keyword evidence="4 6" id="KW-0472">Membrane</keyword>
<organism evidence="7 8">
    <name type="scientific">Peltaster fructicola</name>
    <dbReference type="NCBI Taxonomy" id="286661"/>
    <lineage>
        <taxon>Eukaryota</taxon>
        <taxon>Fungi</taxon>
        <taxon>Dikarya</taxon>
        <taxon>Ascomycota</taxon>
        <taxon>Pezizomycotina</taxon>
        <taxon>Dothideomycetes</taxon>
        <taxon>Dothideomycetes incertae sedis</taxon>
        <taxon>Peltaster</taxon>
    </lineage>
</organism>
<proteinExistence type="predicted"/>
<dbReference type="OrthoDB" id="2901184at2759"/>
<protein>
    <recommendedName>
        <fullName evidence="9">C4-dicarboxylate transporter/malic acid transport protein</fullName>
    </recommendedName>
</protein>
<evidence type="ECO:0000313" key="7">
    <source>
        <dbReference type="EMBL" id="QIW98636.1"/>
    </source>
</evidence>
<dbReference type="GO" id="GO:0016020">
    <property type="term" value="C:membrane"/>
    <property type="evidence" value="ECO:0007669"/>
    <property type="project" value="UniProtKB-SubCell"/>
</dbReference>
<dbReference type="AlphaFoldDB" id="A0A6H0XV54"/>
<keyword evidence="2 6" id="KW-0812">Transmembrane</keyword>
<feature type="compositionally biased region" description="Basic and acidic residues" evidence="5">
    <location>
        <begin position="12"/>
        <end position="22"/>
    </location>
</feature>
<name>A0A6H0XV54_9PEZI</name>
<dbReference type="EMBL" id="CP051141">
    <property type="protein sequence ID" value="QIW98636.1"/>
    <property type="molecule type" value="Genomic_DNA"/>
</dbReference>
<gene>
    <name evidence="7" type="ORF">AMS68_004154</name>
</gene>
<sequence length="403" mass="45063">MVHHRRSPNGSKQHDHEKDDESHVTIGTRLSHLTFANFTLPMSTGGLGLLLHSAPYQFRGLETIGKIVFIFDLVIFVALCFGITYRFVSRPGSLRLALTHPTESLFFPTFLLAFVNILNCVTVYGVPSCGIWLVVTLQVLFWIYVAMCLSTVIFQYWYLFTAGQKLTIQSMTPAWILPALSAMLTGTLASLICESQPNRDRMPILVAGLTLQGFGFLVALLMYALFISRMMQYGLPAPNLRPGMMIAVGPPGFTSLALIQLSNNIPEDYGYFAKHPQAVEILQVMALFCAIFIWTIAFWFFCIALISILAAVKKMSFSLIYWALVFPNVGFTIATIDIGTALDSPGILWVATAMTIVIVCVWITVFVLQVVAICRKEIMMPGKDEDKDEYKEEDEKHGIHTYD</sequence>
<evidence type="ECO:0000256" key="2">
    <source>
        <dbReference type="ARBA" id="ARBA00022692"/>
    </source>
</evidence>
<accession>A0A6H0XV54</accession>
<evidence type="ECO:0000256" key="3">
    <source>
        <dbReference type="ARBA" id="ARBA00022989"/>
    </source>
</evidence>
<dbReference type="GO" id="GO:0015140">
    <property type="term" value="F:malate transmembrane transporter activity"/>
    <property type="evidence" value="ECO:0007669"/>
    <property type="project" value="InterPro"/>
</dbReference>
<dbReference type="Gene3D" id="1.50.10.150">
    <property type="entry name" value="Voltage-dependent anion channel"/>
    <property type="match status" value="1"/>
</dbReference>
<dbReference type="Proteomes" id="UP000503462">
    <property type="component" value="Chromosome 3"/>
</dbReference>
<feature type="transmembrane region" description="Helical" evidence="6">
    <location>
        <begin position="204"/>
        <end position="228"/>
    </location>
</feature>
<keyword evidence="8" id="KW-1185">Reference proteome</keyword>
<evidence type="ECO:0000256" key="6">
    <source>
        <dbReference type="SAM" id="Phobius"/>
    </source>
</evidence>